<dbReference type="RefSeq" id="WP_375356300.1">
    <property type="nucleotide sequence ID" value="NZ_JBHHMI010000013.1"/>
</dbReference>
<protein>
    <submittedName>
        <fullName evidence="3">ATPase, T2SS/T4P/T4SS family</fullName>
    </submittedName>
</protein>
<evidence type="ECO:0000259" key="2">
    <source>
        <dbReference type="Pfam" id="PF00437"/>
    </source>
</evidence>
<comment type="similarity">
    <text evidence="1">Belongs to the GSP E family.</text>
</comment>
<dbReference type="Gene3D" id="3.40.50.300">
    <property type="entry name" value="P-loop containing nucleotide triphosphate hydrolases"/>
    <property type="match status" value="1"/>
</dbReference>
<keyword evidence="4" id="KW-1185">Reference proteome</keyword>
<dbReference type="PANTHER" id="PTHR30486:SF6">
    <property type="entry name" value="TYPE IV PILUS RETRACTATION ATPASE PILT"/>
    <property type="match status" value="1"/>
</dbReference>
<gene>
    <name evidence="3" type="ORF">ACE41H_15390</name>
</gene>
<dbReference type="SUPFAM" id="SSF52540">
    <property type="entry name" value="P-loop containing nucleoside triphosphate hydrolases"/>
    <property type="match status" value="1"/>
</dbReference>
<reference evidence="3 4" key="1">
    <citation type="submission" date="2024-09" db="EMBL/GenBank/DDBJ databases">
        <title>Paenibacillus zeirhizospherea sp. nov., isolated from surface of the maize (Zea mays) roots in a horticulture field, Hungary.</title>
        <authorList>
            <person name="Marton D."/>
            <person name="Farkas M."/>
            <person name="Bedics A."/>
            <person name="Toth E."/>
            <person name="Tancsics A."/>
            <person name="Boka K."/>
            <person name="Maroti G."/>
            <person name="Kriszt B."/>
            <person name="Cserhati M."/>
        </authorList>
    </citation>
    <scope>NUCLEOTIDE SEQUENCE [LARGE SCALE GENOMIC DNA]</scope>
    <source>
        <strain evidence="3 4">KCTC 33519</strain>
    </source>
</reference>
<dbReference type="PANTHER" id="PTHR30486">
    <property type="entry name" value="TWITCHING MOTILITY PROTEIN PILT"/>
    <property type="match status" value="1"/>
</dbReference>
<dbReference type="Pfam" id="PF00437">
    <property type="entry name" value="T2SSE"/>
    <property type="match status" value="1"/>
</dbReference>
<dbReference type="EMBL" id="JBHHMI010000013">
    <property type="protein sequence ID" value="MFB5268151.1"/>
    <property type="molecule type" value="Genomic_DNA"/>
</dbReference>
<sequence length="691" mass="78295">MIFKRKKESLTLSNGSISLSLFDPSGADTTELALKLAKKYIAAGQKVVIVELPCVGLPRLSVHSDQSADLPEEKSIDQLLTDFEWSKVKSIEEYLFQIDGVDCILTHPKPSDNLAVLIKLNNLETLLKAPIDLMNQLAKDYNLILFSLQGQLFHPMTLVTLRHTDGVIVNIPGHTALPISVSAYKRLPGYGMKDQVVLYSEMDTGYKEEKVLNDKELLGFINDLKPKTMENQDNIENKSFSTHLGIVNPAEYISYQALKEHNEREFDKKDSEMIDLLVDQTRSYLKTNYAEDFIVSFYDEKKRFQVWQYISDYIRAQTTFQFSVEIDDVIRAVRTEITLMGPLQEALDDPNTSSIECNGPKDNVSEISGKSQHDPRIVFRDKEHMLTIFNKMLFPMGKTLSANDPAIDSQYGGFRISAVLDRKKGGLTTDFPTLSIRKFPPDVYSSEDCIKYGNISEAINQFFTDIYPLGPSVMIGGSVNSGKTAQLNRIPSYLNPITRILTIEDSEEMMLKKKTAYKDYPNIVSFIVKEHENVRRRYNIAKITAITLRQNPDWVIIGEVRENEAASEVLSAANTGNIVAFTIHANDVRMMAVRLTQMAGDTPYIATKVGESIDLLIYQQNINGVRRVTDICELMGFDRNSQPILNQIFKFNFQTQQHERVGKLKKLRDKMIKKGASAEIINRWCEEGITV</sequence>
<evidence type="ECO:0000313" key="4">
    <source>
        <dbReference type="Proteomes" id="UP001580346"/>
    </source>
</evidence>
<organism evidence="3 4">
    <name type="scientific">Paenibacillus enshidis</name>
    <dbReference type="NCBI Taxonomy" id="1458439"/>
    <lineage>
        <taxon>Bacteria</taxon>
        <taxon>Bacillati</taxon>
        <taxon>Bacillota</taxon>
        <taxon>Bacilli</taxon>
        <taxon>Bacillales</taxon>
        <taxon>Paenibacillaceae</taxon>
        <taxon>Paenibacillus</taxon>
    </lineage>
</organism>
<dbReference type="Proteomes" id="UP001580346">
    <property type="component" value="Unassembled WGS sequence"/>
</dbReference>
<accession>A0ABV5AYC7</accession>
<name>A0ABV5AYC7_9BACL</name>
<dbReference type="Gene3D" id="3.30.450.380">
    <property type="match status" value="1"/>
</dbReference>
<dbReference type="InterPro" id="IPR027417">
    <property type="entry name" value="P-loop_NTPase"/>
</dbReference>
<evidence type="ECO:0000313" key="3">
    <source>
        <dbReference type="EMBL" id="MFB5268151.1"/>
    </source>
</evidence>
<evidence type="ECO:0000256" key="1">
    <source>
        <dbReference type="ARBA" id="ARBA00006611"/>
    </source>
</evidence>
<dbReference type="InterPro" id="IPR001482">
    <property type="entry name" value="T2SS/T4SS_dom"/>
</dbReference>
<proteinExistence type="inferred from homology"/>
<comment type="caution">
    <text evidence="3">The sequence shown here is derived from an EMBL/GenBank/DDBJ whole genome shotgun (WGS) entry which is preliminary data.</text>
</comment>
<feature type="domain" description="Bacterial type II secretion system protein E" evidence="2">
    <location>
        <begin position="433"/>
        <end position="621"/>
    </location>
</feature>
<dbReference type="InterPro" id="IPR050921">
    <property type="entry name" value="T4SS_GSP_E_ATPase"/>
</dbReference>